<evidence type="ECO:0000256" key="2">
    <source>
        <dbReference type="ARBA" id="ARBA00022676"/>
    </source>
</evidence>
<keyword evidence="6" id="KW-1133">Transmembrane helix</keyword>
<sequence>MVFSPSAARSIVSKCACPADDAPDDMIIGMCSQRNDVAIIHNPAFHQARPIDYPDQYIRRLLPISFHKFDDIDPYEVYMEYLFEPPVFQRKTEL</sequence>
<accession>A0A2G9TD94</accession>
<dbReference type="AlphaFoldDB" id="A0A2G9TD94"/>
<dbReference type="Pfam" id="PF02434">
    <property type="entry name" value="Fringe"/>
    <property type="match status" value="1"/>
</dbReference>
<keyword evidence="4" id="KW-0812">Transmembrane</keyword>
<dbReference type="Proteomes" id="UP000230423">
    <property type="component" value="Unassembled WGS sequence"/>
</dbReference>
<dbReference type="GO" id="GO:0016020">
    <property type="term" value="C:membrane"/>
    <property type="evidence" value="ECO:0007669"/>
    <property type="project" value="UniProtKB-SubCell"/>
</dbReference>
<dbReference type="GO" id="GO:0016757">
    <property type="term" value="F:glycosyltransferase activity"/>
    <property type="evidence" value="ECO:0007669"/>
    <property type="project" value="UniProtKB-KW"/>
</dbReference>
<keyword evidence="3" id="KW-0808">Transferase</keyword>
<proteinExistence type="predicted"/>
<keyword evidence="10" id="KW-1185">Reference proteome</keyword>
<keyword evidence="2" id="KW-0328">Glycosyltransferase</keyword>
<name>A0A2G9TD94_TELCI</name>
<evidence type="ECO:0000256" key="5">
    <source>
        <dbReference type="ARBA" id="ARBA00022968"/>
    </source>
</evidence>
<evidence type="ECO:0000256" key="1">
    <source>
        <dbReference type="ARBA" id="ARBA00004606"/>
    </source>
</evidence>
<evidence type="ECO:0000313" key="9">
    <source>
        <dbReference type="EMBL" id="PIO55330.1"/>
    </source>
</evidence>
<evidence type="ECO:0000313" key="10">
    <source>
        <dbReference type="Proteomes" id="UP000230423"/>
    </source>
</evidence>
<dbReference type="InterPro" id="IPR003378">
    <property type="entry name" value="Fringe-like_glycosylTrfase"/>
</dbReference>
<dbReference type="OrthoDB" id="5857071at2759"/>
<evidence type="ECO:0000256" key="7">
    <source>
        <dbReference type="ARBA" id="ARBA00023136"/>
    </source>
</evidence>
<evidence type="ECO:0000256" key="4">
    <source>
        <dbReference type="ARBA" id="ARBA00022692"/>
    </source>
</evidence>
<dbReference type="Gene3D" id="3.90.550.50">
    <property type="match status" value="1"/>
</dbReference>
<protein>
    <recommendedName>
        <fullName evidence="8">Fringe-like glycosyltransferase domain-containing protein</fullName>
    </recommendedName>
</protein>
<feature type="domain" description="Fringe-like glycosyltransferase" evidence="8">
    <location>
        <begin position="2"/>
        <end position="70"/>
    </location>
</feature>
<gene>
    <name evidence="9" type="ORF">TELCIR_23284</name>
</gene>
<reference evidence="9 10" key="1">
    <citation type="submission" date="2015-09" db="EMBL/GenBank/DDBJ databases">
        <title>Draft genome of the parasitic nematode Teladorsagia circumcincta isolate WARC Sus (inbred).</title>
        <authorList>
            <person name="Mitreva M."/>
        </authorList>
    </citation>
    <scope>NUCLEOTIDE SEQUENCE [LARGE SCALE GENOMIC DNA]</scope>
    <source>
        <strain evidence="9 10">S</strain>
    </source>
</reference>
<dbReference type="EMBL" id="KZ386864">
    <property type="protein sequence ID" value="PIO55330.1"/>
    <property type="molecule type" value="Genomic_DNA"/>
</dbReference>
<keyword evidence="7" id="KW-0472">Membrane</keyword>
<comment type="subcellular location">
    <subcellularLocation>
        <location evidence="1">Membrane</location>
        <topology evidence="1">Single-pass type II membrane protein</topology>
    </subcellularLocation>
</comment>
<evidence type="ECO:0000256" key="3">
    <source>
        <dbReference type="ARBA" id="ARBA00022679"/>
    </source>
</evidence>
<keyword evidence="5" id="KW-0735">Signal-anchor</keyword>
<evidence type="ECO:0000256" key="6">
    <source>
        <dbReference type="ARBA" id="ARBA00022989"/>
    </source>
</evidence>
<evidence type="ECO:0000259" key="8">
    <source>
        <dbReference type="Pfam" id="PF02434"/>
    </source>
</evidence>
<organism evidence="9 10">
    <name type="scientific">Teladorsagia circumcincta</name>
    <name type="common">Brown stomach worm</name>
    <name type="synonym">Ostertagia circumcincta</name>
    <dbReference type="NCBI Taxonomy" id="45464"/>
    <lineage>
        <taxon>Eukaryota</taxon>
        <taxon>Metazoa</taxon>
        <taxon>Ecdysozoa</taxon>
        <taxon>Nematoda</taxon>
        <taxon>Chromadorea</taxon>
        <taxon>Rhabditida</taxon>
        <taxon>Rhabditina</taxon>
        <taxon>Rhabditomorpha</taxon>
        <taxon>Strongyloidea</taxon>
        <taxon>Trichostrongylidae</taxon>
        <taxon>Teladorsagia</taxon>
    </lineage>
</organism>